<dbReference type="VEuPathDB" id="PlasmoDB:Py17XNL_000104769"/>
<keyword evidence="3 6" id="KW-1133">Transmembrane helix</keyword>
<feature type="transmembrane region" description="Helical" evidence="6">
    <location>
        <begin position="143"/>
        <end position="163"/>
    </location>
</feature>
<dbReference type="Proteomes" id="UP000072904">
    <property type="component" value="Chromosome 1"/>
</dbReference>
<reference evidence="9" key="2">
    <citation type="submission" date="2014-05" db="EMBL/GenBank/DDBJ databases">
        <authorList>
            <person name="Aslett M.A."/>
            <person name="De Silva N."/>
        </authorList>
    </citation>
    <scope>NUCLEOTIDE SEQUENCE</scope>
    <source>
        <strain evidence="9">17X</strain>
    </source>
</reference>
<evidence type="ECO:0000313" key="9">
    <source>
        <dbReference type="EMBL" id="VTZ71533.1"/>
    </source>
</evidence>
<dbReference type="VEuPathDB" id="PlasmoDB:PY17X_0110900"/>
<dbReference type="OMA" id="CIKIPRD"/>
<dbReference type="AlphaFoldDB" id="A0A078JZR2"/>
<evidence type="ECO:0000256" key="5">
    <source>
        <dbReference type="ARBA" id="ARBA00025797"/>
    </source>
</evidence>
<name>A0A078JZR2_PLAYE</name>
<reference evidence="9" key="4">
    <citation type="submission" date="2019-05" db="EMBL/GenBank/DDBJ databases">
        <authorList>
            <consortium name="Pathogen Informatics"/>
        </authorList>
    </citation>
    <scope>NUCLEOTIDE SEQUENCE</scope>
    <source>
        <strain evidence="9">17X</strain>
    </source>
</reference>
<keyword evidence="2 6" id="KW-0812">Transmembrane</keyword>
<protein>
    <submittedName>
        <fullName evidence="8">SNARE associated Golgi protein, putative</fullName>
    </submittedName>
</protein>
<dbReference type="Pfam" id="PF09335">
    <property type="entry name" value="VTT_dom"/>
    <property type="match status" value="1"/>
</dbReference>
<reference evidence="10 11" key="1">
    <citation type="journal article" date="2014" name="BMC Biol.">
        <title>A comprehensive evaluation of rodent malaria parasite genomes and gene expression.</title>
        <authorList>
            <person name="Otto T.D."/>
            <person name="Bohme U."/>
            <person name="Jackson A.P."/>
            <person name="Hunt M."/>
            <person name="Franke-Fayard B."/>
            <person name="Hoeijmakers W.A."/>
            <person name="Religa A.A."/>
            <person name="Robertson L."/>
            <person name="Sanders M."/>
            <person name="Ogun S.A."/>
            <person name="Cunningham D."/>
            <person name="Erhart A."/>
            <person name="Billker O."/>
            <person name="Khan S.M."/>
            <person name="Stunnenberg H.G."/>
            <person name="Langhorne J."/>
            <person name="Holder A.A."/>
            <person name="Waters A.P."/>
            <person name="Newbold C.I."/>
            <person name="Pain A."/>
            <person name="Berriman M."/>
            <person name="Janse C.J."/>
        </authorList>
    </citation>
    <scope>NUCLEOTIDE SEQUENCE [LARGE SCALE GENOMIC DNA]</scope>
    <source>
        <strain evidence="9 10">17X</strain>
        <strain evidence="8 11">YM</strain>
    </source>
</reference>
<gene>
    <name evidence="9" type="ORF">PY17X_0110900</name>
    <name evidence="8" type="ORF">PYYM_0110300</name>
</gene>
<feature type="transmembrane region" description="Helical" evidence="6">
    <location>
        <begin position="259"/>
        <end position="276"/>
    </location>
</feature>
<evidence type="ECO:0000256" key="3">
    <source>
        <dbReference type="ARBA" id="ARBA00022989"/>
    </source>
</evidence>
<dbReference type="GO" id="GO:0000045">
    <property type="term" value="P:autophagosome assembly"/>
    <property type="evidence" value="ECO:0007669"/>
    <property type="project" value="TreeGrafter"/>
</dbReference>
<dbReference type="InterPro" id="IPR045014">
    <property type="entry name" value="TM41A/B"/>
</dbReference>
<evidence type="ECO:0000256" key="6">
    <source>
        <dbReference type="SAM" id="Phobius"/>
    </source>
</evidence>
<feature type="transmembrane region" description="Helical" evidence="6">
    <location>
        <begin position="193"/>
        <end position="215"/>
    </location>
</feature>
<dbReference type="KEGG" id="pyo:PY17X_0110900"/>
<evidence type="ECO:0000313" key="10">
    <source>
        <dbReference type="Proteomes" id="UP000072874"/>
    </source>
</evidence>
<proteinExistence type="inferred from homology"/>
<dbReference type="GeneID" id="3830307"/>
<dbReference type="EMBL" id="LM993655">
    <property type="protein sequence ID" value="VTZ71533.1"/>
    <property type="molecule type" value="Genomic_DNA"/>
</dbReference>
<feature type="domain" description="VTT" evidence="7">
    <location>
        <begin position="126"/>
        <end position="245"/>
    </location>
</feature>
<evidence type="ECO:0000259" key="7">
    <source>
        <dbReference type="Pfam" id="PF09335"/>
    </source>
</evidence>
<evidence type="ECO:0000256" key="4">
    <source>
        <dbReference type="ARBA" id="ARBA00023136"/>
    </source>
</evidence>
<organism evidence="8 11">
    <name type="scientific">Plasmodium yoelii</name>
    <dbReference type="NCBI Taxonomy" id="5861"/>
    <lineage>
        <taxon>Eukaryota</taxon>
        <taxon>Sar</taxon>
        <taxon>Alveolata</taxon>
        <taxon>Apicomplexa</taxon>
        <taxon>Aconoidasida</taxon>
        <taxon>Haemosporida</taxon>
        <taxon>Plasmodiidae</taxon>
        <taxon>Plasmodium</taxon>
        <taxon>Plasmodium (Vinckeia)</taxon>
    </lineage>
</organism>
<comment type="similarity">
    <text evidence="5">Belongs to the TMEM41 family.</text>
</comment>
<feature type="transmembrane region" description="Helical" evidence="6">
    <location>
        <begin position="92"/>
        <end position="111"/>
    </location>
</feature>
<comment type="subcellular location">
    <subcellularLocation>
        <location evidence="1">Membrane</location>
        <topology evidence="1">Multi-pass membrane protein</topology>
    </subcellularLocation>
</comment>
<sequence length="289" mass="33309">MKKEKHKITPHEIKYISDSKIKNNNVKINLFYIILIFLIYILGVVLYICVMPGLNVDSKNKLKVLIPKNFKDLTNILNVGKIKILYEALISYRNEHGVILLILLSLFYISYNSFPLFLWWMTGAGSGITILIGAFYNYTFSIIYCTILSIISSLIAYVVYSMYGKSVIEYFLKDPLAKFNEQINKRVKTTFDLFSYIAILRLTPIFPNTLINILAPCLSLPIIPLVFATFVGNLPNIIILVSIGQTINRLSSIDMTHQFYVPIAFIILLILFQRIMKYTYIETKKDKEL</sequence>
<dbReference type="InterPro" id="IPR032816">
    <property type="entry name" value="VTT_dom"/>
</dbReference>
<dbReference type="EMBL" id="LK934629">
    <property type="protein sequence ID" value="CDU15938.1"/>
    <property type="molecule type" value="Genomic_DNA"/>
</dbReference>
<dbReference type="RefSeq" id="XP_022811259.1">
    <property type="nucleotide sequence ID" value="XM_022957840.1"/>
</dbReference>
<dbReference type="GO" id="GO:0016020">
    <property type="term" value="C:membrane"/>
    <property type="evidence" value="ECO:0007669"/>
    <property type="project" value="UniProtKB-SubCell"/>
</dbReference>
<accession>A0A078JZR2</accession>
<dbReference type="PANTHER" id="PTHR43220:SF18">
    <property type="entry name" value="TRANSMEMBRANE PROTEIN 41B"/>
    <property type="match status" value="1"/>
</dbReference>
<dbReference type="OrthoDB" id="3364966at2759"/>
<feature type="transmembrane region" description="Helical" evidence="6">
    <location>
        <begin position="222"/>
        <end position="247"/>
    </location>
</feature>
<dbReference type="VEuPathDB" id="PlasmoDB:PYYM_0110300"/>
<dbReference type="PANTHER" id="PTHR43220">
    <property type="match status" value="1"/>
</dbReference>
<dbReference type="VEuPathDB" id="PlasmoDB:PY03114"/>
<reference evidence="8" key="3">
    <citation type="submission" date="2014-05" db="EMBL/GenBank/DDBJ databases">
        <authorList>
            <person name="Aslett A.Martin."/>
            <person name="De Silva Nishadi"/>
        </authorList>
    </citation>
    <scope>NUCLEOTIDE SEQUENCE</scope>
    <source>
        <strain evidence="8">YM</strain>
    </source>
</reference>
<evidence type="ECO:0000313" key="11">
    <source>
        <dbReference type="Proteomes" id="UP000072904"/>
    </source>
</evidence>
<evidence type="ECO:0000313" key="8">
    <source>
        <dbReference type="EMBL" id="CDU15938.1"/>
    </source>
</evidence>
<feature type="transmembrane region" description="Helical" evidence="6">
    <location>
        <begin position="30"/>
        <end position="54"/>
    </location>
</feature>
<evidence type="ECO:0000256" key="2">
    <source>
        <dbReference type="ARBA" id="ARBA00022692"/>
    </source>
</evidence>
<keyword evidence="4 6" id="KW-0472">Membrane</keyword>
<evidence type="ECO:0000256" key="1">
    <source>
        <dbReference type="ARBA" id="ARBA00004141"/>
    </source>
</evidence>
<dbReference type="Proteomes" id="UP000072874">
    <property type="component" value="Chromosome 1"/>
</dbReference>